<dbReference type="GO" id="GO:0004577">
    <property type="term" value="F:N-acetylglucosaminyldiphosphodolichol N-acetylglucosaminyltransferase activity"/>
    <property type="evidence" value="ECO:0007669"/>
    <property type="project" value="TreeGrafter"/>
</dbReference>
<evidence type="ECO:0000256" key="4">
    <source>
        <dbReference type="ARBA" id="ARBA00022692"/>
    </source>
</evidence>
<comment type="similarity">
    <text evidence="2">Belongs to the ALG14 family.</text>
</comment>
<organism evidence="9 11">
    <name type="scientific">Sitophilus oryzae</name>
    <name type="common">Rice weevil</name>
    <name type="synonym">Curculio oryzae</name>
    <dbReference type="NCBI Taxonomy" id="7048"/>
    <lineage>
        <taxon>Eukaryota</taxon>
        <taxon>Metazoa</taxon>
        <taxon>Ecdysozoa</taxon>
        <taxon>Arthropoda</taxon>
        <taxon>Hexapoda</taxon>
        <taxon>Insecta</taxon>
        <taxon>Pterygota</taxon>
        <taxon>Neoptera</taxon>
        <taxon>Endopterygota</taxon>
        <taxon>Coleoptera</taxon>
        <taxon>Polyphaga</taxon>
        <taxon>Cucujiformia</taxon>
        <taxon>Curculionidae</taxon>
        <taxon>Dryophthorinae</taxon>
        <taxon>Sitophilus</taxon>
    </lineage>
</organism>
<dbReference type="InterPro" id="IPR013969">
    <property type="entry name" value="Oligosacch_biosynth_Alg14"/>
</dbReference>
<feature type="transmembrane region" description="Helical" evidence="8">
    <location>
        <begin position="117"/>
        <end position="136"/>
    </location>
</feature>
<dbReference type="RefSeq" id="XP_030762634.1">
    <property type="nucleotide sequence ID" value="XM_030906774.1"/>
</dbReference>
<evidence type="ECO:0000313" key="11">
    <source>
        <dbReference type="RefSeq" id="XP_030762635.1"/>
    </source>
</evidence>
<evidence type="ECO:0000256" key="3">
    <source>
        <dbReference type="ARBA" id="ARBA00017467"/>
    </source>
</evidence>
<dbReference type="RefSeq" id="XP_030762635.1">
    <property type="nucleotide sequence ID" value="XM_030906775.1"/>
</dbReference>
<dbReference type="OrthoDB" id="17098at2759"/>
<proteinExistence type="inferred from homology"/>
<keyword evidence="5" id="KW-0256">Endoplasmic reticulum</keyword>
<evidence type="ECO:0000256" key="7">
    <source>
        <dbReference type="ARBA" id="ARBA00023136"/>
    </source>
</evidence>
<dbReference type="KEGG" id="soy:115887356"/>
<dbReference type="Gene3D" id="3.40.50.2000">
    <property type="entry name" value="Glycogen Phosphorylase B"/>
    <property type="match status" value="1"/>
</dbReference>
<dbReference type="PANTHER" id="PTHR12154">
    <property type="entry name" value="GLYCOSYL TRANSFERASE-RELATED"/>
    <property type="match status" value="1"/>
</dbReference>
<dbReference type="CTD" id="199857"/>
<evidence type="ECO:0000256" key="5">
    <source>
        <dbReference type="ARBA" id="ARBA00022824"/>
    </source>
</evidence>
<keyword evidence="6 8" id="KW-1133">Transmembrane helix</keyword>
<keyword evidence="10 11" id="KW-0808">Transferase</keyword>
<evidence type="ECO:0000313" key="10">
    <source>
        <dbReference type="RefSeq" id="XP_030762634.1"/>
    </source>
</evidence>
<dbReference type="Proteomes" id="UP000504635">
    <property type="component" value="Unplaced"/>
</dbReference>
<evidence type="ECO:0000256" key="8">
    <source>
        <dbReference type="SAM" id="Phobius"/>
    </source>
</evidence>
<comment type="subcellular location">
    <subcellularLocation>
        <location evidence="1">Endoplasmic reticulum membrane</location>
        <topology evidence="1">Single-pass membrane protein</topology>
    </subcellularLocation>
</comment>
<reference evidence="10 11" key="1">
    <citation type="submission" date="2025-04" db="UniProtKB">
        <authorList>
            <consortium name="RefSeq"/>
        </authorList>
    </citation>
    <scope>IDENTIFICATION</scope>
    <source>
        <tissue evidence="10 11">Gonads</tissue>
    </source>
</reference>
<dbReference type="Pfam" id="PF08660">
    <property type="entry name" value="Alg14"/>
    <property type="match status" value="1"/>
</dbReference>
<protein>
    <recommendedName>
        <fullName evidence="3">UDP-N-acetylglucosamine transferase subunit ALG14</fullName>
    </recommendedName>
</protein>
<accession>A0A6J2YIC8</accession>
<evidence type="ECO:0000256" key="1">
    <source>
        <dbReference type="ARBA" id="ARBA00004389"/>
    </source>
</evidence>
<dbReference type="GO" id="GO:0006488">
    <property type="term" value="P:dolichol-linked oligosaccharide biosynthetic process"/>
    <property type="evidence" value="ECO:0007669"/>
    <property type="project" value="InterPro"/>
</dbReference>
<dbReference type="GeneID" id="115887356"/>
<keyword evidence="4 8" id="KW-0812">Transmembrane</keyword>
<evidence type="ECO:0000256" key="2">
    <source>
        <dbReference type="ARBA" id="ARBA00009731"/>
    </source>
</evidence>
<dbReference type="AlphaFoldDB" id="A0A6J2YIC8"/>
<name>A0A6J2YIC8_SITOR</name>
<feature type="transmembrane region" description="Helical" evidence="8">
    <location>
        <begin position="143"/>
        <end position="161"/>
    </location>
</feature>
<sequence length="218" mass="25032">MDQLQFEVILLLLLAVVARLAYMIHKITTGSNLYAPKRSAPCKTAICIGSGGHTTEMLKLIENISFQHYNPRYYFISSSDKTSLRKVTDFESDKSFAINKDYFICYIPRSRAVNQSYISSVFTTLISVFYSFPHFLKIRPDMLLCNGPGTCIPLCIISFVLKCCFICNTRIIFIESFCRTKSFSLTGKILIYIADNFLVQWPYLKIKLKRSEYIGQLL</sequence>
<evidence type="ECO:0000313" key="9">
    <source>
        <dbReference type="Proteomes" id="UP000504635"/>
    </source>
</evidence>
<keyword evidence="9" id="KW-1185">Reference proteome</keyword>
<keyword evidence="7 8" id="KW-0472">Membrane</keyword>
<gene>
    <name evidence="10 11" type="primary">LOC115887356</name>
</gene>
<dbReference type="PANTHER" id="PTHR12154:SF4">
    <property type="entry name" value="UDP-N-ACETYLGLUCOSAMINE TRANSFERASE SUBUNIT ALG14 HOMOLOG"/>
    <property type="match status" value="1"/>
</dbReference>
<dbReference type="GO" id="GO:0043541">
    <property type="term" value="C:UDP-N-acetylglucosamine transferase complex"/>
    <property type="evidence" value="ECO:0007669"/>
    <property type="project" value="TreeGrafter"/>
</dbReference>
<evidence type="ECO:0000256" key="6">
    <source>
        <dbReference type="ARBA" id="ARBA00022989"/>
    </source>
</evidence>